<dbReference type="AlphaFoldDB" id="G0UJX7"/>
<reference evidence="3" key="1">
    <citation type="journal article" date="2012" name="Proc. Natl. Acad. Sci. U.S.A.">
        <title>Antigenic diversity is generated by distinct evolutionary mechanisms in African trypanosome species.</title>
        <authorList>
            <person name="Jackson A.P."/>
            <person name="Berry A."/>
            <person name="Aslett M."/>
            <person name="Allison H.C."/>
            <person name="Burton P."/>
            <person name="Vavrova-Anderson J."/>
            <person name="Brown R."/>
            <person name="Browne H."/>
            <person name="Corton N."/>
            <person name="Hauser H."/>
            <person name="Gamble J."/>
            <person name="Gilderthorp R."/>
            <person name="Marcello L."/>
            <person name="McQuillan J."/>
            <person name="Otto T.D."/>
            <person name="Quail M.A."/>
            <person name="Sanders M.J."/>
            <person name="van Tonder A."/>
            <person name="Ginger M.L."/>
            <person name="Field M.C."/>
            <person name="Barry J.D."/>
            <person name="Hertz-Fowler C."/>
            <person name="Berriman M."/>
        </authorList>
    </citation>
    <scope>NUCLEOTIDE SEQUENCE</scope>
    <source>
        <strain evidence="3">IL3000</strain>
    </source>
</reference>
<dbReference type="Gene3D" id="3.40.50.10300">
    <property type="entry name" value="CoaB-like"/>
    <property type="match status" value="1"/>
</dbReference>
<feature type="domain" description="DNA/pantothenate metabolism flavoprotein C-terminal" evidence="2">
    <location>
        <begin position="173"/>
        <end position="266"/>
    </location>
</feature>
<dbReference type="Pfam" id="PF04127">
    <property type="entry name" value="DFP"/>
    <property type="match status" value="1"/>
</dbReference>
<dbReference type="EMBL" id="HE575316">
    <property type="protein sequence ID" value="CCC89682.1"/>
    <property type="molecule type" value="Genomic_DNA"/>
</dbReference>
<evidence type="ECO:0000313" key="3">
    <source>
        <dbReference type="EMBL" id="CCC89682.1"/>
    </source>
</evidence>
<comment type="similarity">
    <text evidence="1">Belongs to the PPC synthetase family.</text>
</comment>
<dbReference type="SUPFAM" id="SSF102645">
    <property type="entry name" value="CoaB-like"/>
    <property type="match status" value="1"/>
</dbReference>
<gene>
    <name evidence="3" type="ORF">TCIL3000_3_1070</name>
</gene>
<sequence length="314" mass="35293">MHNDDLSRFFSENMAVDGELSFQQWEGKVLDFAQRVSRGNCKGLALVSSGGTSVPLEMNAVRFVTNFSTGSRGAGLVEDLVVREWACILLHSESAQLPFRRVMDNMDTERFFTELMAPEKSSAVASIVGTYSKYKTRLLLVPYRTVVDYLYLLRLITVAVCHRAECLRTMPMVLLAAAAVSDYFIPRTLLSEHKISSNDGMTVHFSCVPKVLNVLSDIWHTADCDVSRLFVTFKLETHDEMLETKALKNLTLYNCDLVVANKLQEYKERVVMYWRDTPGSPTVLQRPPNGSIESLIVDCILRRIECDATGGGRS</sequence>
<evidence type="ECO:0000259" key="2">
    <source>
        <dbReference type="Pfam" id="PF04127"/>
    </source>
</evidence>
<dbReference type="GO" id="GO:0003824">
    <property type="term" value="F:catalytic activity"/>
    <property type="evidence" value="ECO:0007669"/>
    <property type="project" value="UniProtKB-ARBA"/>
</dbReference>
<dbReference type="VEuPathDB" id="TriTrypDB:TcIL3000_3_1070"/>
<organism evidence="3">
    <name type="scientific">Trypanosoma congolense (strain IL3000)</name>
    <dbReference type="NCBI Taxonomy" id="1068625"/>
    <lineage>
        <taxon>Eukaryota</taxon>
        <taxon>Discoba</taxon>
        <taxon>Euglenozoa</taxon>
        <taxon>Kinetoplastea</taxon>
        <taxon>Metakinetoplastina</taxon>
        <taxon>Trypanosomatida</taxon>
        <taxon>Trypanosomatidae</taxon>
        <taxon>Trypanosoma</taxon>
        <taxon>Nannomonas</taxon>
    </lineage>
</organism>
<proteinExistence type="inferred from homology"/>
<dbReference type="InterPro" id="IPR035929">
    <property type="entry name" value="CoaB-like_sf"/>
</dbReference>
<protein>
    <recommendedName>
        <fullName evidence="2">DNA/pantothenate metabolism flavoprotein C-terminal domain-containing protein</fullName>
    </recommendedName>
</protein>
<evidence type="ECO:0000256" key="1">
    <source>
        <dbReference type="ARBA" id="ARBA00005703"/>
    </source>
</evidence>
<accession>G0UJX7</accession>
<name>G0UJX7_TRYCI</name>
<dbReference type="GO" id="GO:0015937">
    <property type="term" value="P:coenzyme A biosynthetic process"/>
    <property type="evidence" value="ECO:0007669"/>
    <property type="project" value="UniProtKB-ARBA"/>
</dbReference>
<dbReference type="InterPro" id="IPR007085">
    <property type="entry name" value="DNA/pantothenate-metab_flavo_C"/>
</dbReference>